<dbReference type="Proteomes" id="UP000886595">
    <property type="component" value="Unassembled WGS sequence"/>
</dbReference>
<dbReference type="PANTHER" id="PTHR13318">
    <property type="entry name" value="PARTNER OF PAIRED, ISOFORM B-RELATED"/>
    <property type="match status" value="1"/>
</dbReference>
<reference evidence="1 2" key="1">
    <citation type="submission" date="2020-02" db="EMBL/GenBank/DDBJ databases">
        <authorList>
            <person name="Ma Q."/>
            <person name="Huang Y."/>
            <person name="Song X."/>
            <person name="Pei D."/>
        </authorList>
    </citation>
    <scope>NUCLEOTIDE SEQUENCE [LARGE SCALE GENOMIC DNA]</scope>
    <source>
        <strain evidence="1">Sxm20200214</strain>
        <tissue evidence="1">Leaf</tissue>
    </source>
</reference>
<organism evidence="1 2">
    <name type="scientific">Brassica carinata</name>
    <name type="common">Ethiopian mustard</name>
    <name type="synonym">Abyssinian cabbage</name>
    <dbReference type="NCBI Taxonomy" id="52824"/>
    <lineage>
        <taxon>Eukaryota</taxon>
        <taxon>Viridiplantae</taxon>
        <taxon>Streptophyta</taxon>
        <taxon>Embryophyta</taxon>
        <taxon>Tracheophyta</taxon>
        <taxon>Spermatophyta</taxon>
        <taxon>Magnoliopsida</taxon>
        <taxon>eudicotyledons</taxon>
        <taxon>Gunneridae</taxon>
        <taxon>Pentapetalae</taxon>
        <taxon>rosids</taxon>
        <taxon>malvids</taxon>
        <taxon>Brassicales</taxon>
        <taxon>Brassicaceae</taxon>
        <taxon>Brassiceae</taxon>
        <taxon>Brassica</taxon>
    </lineage>
</organism>
<dbReference type="GO" id="GO:0031146">
    <property type="term" value="P:SCF-dependent proteasomal ubiquitin-dependent protein catabolic process"/>
    <property type="evidence" value="ECO:0007669"/>
    <property type="project" value="TreeGrafter"/>
</dbReference>
<dbReference type="EMBL" id="JAAMPC010000006">
    <property type="protein sequence ID" value="KAG2308541.1"/>
    <property type="molecule type" value="Genomic_DNA"/>
</dbReference>
<dbReference type="GO" id="GO:0019005">
    <property type="term" value="C:SCF ubiquitin ligase complex"/>
    <property type="evidence" value="ECO:0007669"/>
    <property type="project" value="TreeGrafter"/>
</dbReference>
<keyword evidence="2" id="KW-1185">Reference proteome</keyword>
<sequence>MKELVNGQVFESLVASRTLKKLRIIRCLGNWDKVLQVNGDGDSSLTEIHLERLQVSDFGLSAISKCRKLETLHIVKTPECSNSGLVCVVERCRLLRKLHIDGWRTKRIGDEGLMALAKHCLVDGGIVRGTFECSAVAWWTTGVAHTSRDPFEG</sequence>
<name>A0A8X7VC70_BRACI</name>
<gene>
    <name evidence="1" type="ORF">Bca52824_028289</name>
</gene>
<dbReference type="AlphaFoldDB" id="A0A8X7VC70"/>
<dbReference type="InterPro" id="IPR032675">
    <property type="entry name" value="LRR_dom_sf"/>
</dbReference>
<dbReference type="PANTHER" id="PTHR13318:SF262">
    <property type="entry name" value="F-BOX_LRR-REPEAT PROTEIN 16"/>
    <property type="match status" value="1"/>
</dbReference>
<accession>A0A8X7VC70</accession>
<protein>
    <recommendedName>
        <fullName evidence="3">F-box family protein</fullName>
    </recommendedName>
</protein>
<dbReference type="Gene3D" id="3.80.10.10">
    <property type="entry name" value="Ribonuclease Inhibitor"/>
    <property type="match status" value="1"/>
</dbReference>
<evidence type="ECO:0008006" key="3">
    <source>
        <dbReference type="Google" id="ProtNLM"/>
    </source>
</evidence>
<evidence type="ECO:0000313" key="1">
    <source>
        <dbReference type="EMBL" id="KAG2308541.1"/>
    </source>
</evidence>
<evidence type="ECO:0000313" key="2">
    <source>
        <dbReference type="Proteomes" id="UP000886595"/>
    </source>
</evidence>
<comment type="caution">
    <text evidence="1">The sequence shown here is derived from an EMBL/GenBank/DDBJ whole genome shotgun (WGS) entry which is preliminary data.</text>
</comment>
<dbReference type="OrthoDB" id="1727205at2759"/>
<proteinExistence type="predicted"/>
<dbReference type="SUPFAM" id="SSF52047">
    <property type="entry name" value="RNI-like"/>
    <property type="match status" value="1"/>
</dbReference>